<evidence type="ECO:0008006" key="4">
    <source>
        <dbReference type="Google" id="ProtNLM"/>
    </source>
</evidence>
<keyword evidence="3" id="KW-1185">Reference proteome</keyword>
<keyword evidence="1" id="KW-0812">Transmembrane</keyword>
<sequence length="95" mass="11474">MNQQPRIDPEIKQQFKKIWLSLFIWVVWLNVNMVAGVIFDLGFFDNPLIPVWAHVLFFIWFLSSFLGMSWITYHIWGRTLHIPFFTGHHLPTRHH</sequence>
<proteinExistence type="predicted"/>
<name>A0A1I7NCP6_9BACT</name>
<dbReference type="AlphaFoldDB" id="A0A1I7NCP6"/>
<dbReference type="STRING" id="1393122.SAMN05660895_1311"/>
<dbReference type="EMBL" id="FPCJ01000001">
    <property type="protein sequence ID" value="SFV32333.1"/>
    <property type="molecule type" value="Genomic_DNA"/>
</dbReference>
<gene>
    <name evidence="2" type="ORF">SAMN05660895_1311</name>
</gene>
<dbReference type="OrthoDB" id="680110at2"/>
<reference evidence="3" key="1">
    <citation type="submission" date="2016-10" db="EMBL/GenBank/DDBJ databases">
        <authorList>
            <person name="Varghese N."/>
            <person name="Submissions S."/>
        </authorList>
    </citation>
    <scope>NUCLEOTIDE SEQUENCE [LARGE SCALE GENOMIC DNA]</scope>
    <source>
        <strain evidence="3">DSM 14807</strain>
    </source>
</reference>
<keyword evidence="1" id="KW-1133">Transmembrane helix</keyword>
<evidence type="ECO:0000313" key="2">
    <source>
        <dbReference type="EMBL" id="SFV32333.1"/>
    </source>
</evidence>
<organism evidence="2 3">
    <name type="scientific">Thermoflavifilum thermophilum</name>
    <dbReference type="NCBI Taxonomy" id="1393122"/>
    <lineage>
        <taxon>Bacteria</taxon>
        <taxon>Pseudomonadati</taxon>
        <taxon>Bacteroidota</taxon>
        <taxon>Chitinophagia</taxon>
        <taxon>Chitinophagales</taxon>
        <taxon>Chitinophagaceae</taxon>
        <taxon>Thermoflavifilum</taxon>
    </lineage>
</organism>
<dbReference type="RefSeq" id="WP_143103973.1">
    <property type="nucleotide sequence ID" value="NZ_FPCJ01000001.1"/>
</dbReference>
<keyword evidence="1" id="KW-0472">Membrane</keyword>
<evidence type="ECO:0000313" key="3">
    <source>
        <dbReference type="Proteomes" id="UP000199537"/>
    </source>
</evidence>
<dbReference type="Proteomes" id="UP000199537">
    <property type="component" value="Unassembled WGS sequence"/>
</dbReference>
<evidence type="ECO:0000256" key="1">
    <source>
        <dbReference type="SAM" id="Phobius"/>
    </source>
</evidence>
<protein>
    <recommendedName>
        <fullName evidence="4">2TM domain-containing protein</fullName>
    </recommendedName>
</protein>
<accession>A0A1I7NCP6</accession>
<feature type="transmembrane region" description="Helical" evidence="1">
    <location>
        <begin position="51"/>
        <end position="73"/>
    </location>
</feature>
<feature type="transmembrane region" description="Helical" evidence="1">
    <location>
        <begin position="20"/>
        <end position="39"/>
    </location>
</feature>